<dbReference type="GO" id="GO:0000978">
    <property type="term" value="F:RNA polymerase II cis-regulatory region sequence-specific DNA binding"/>
    <property type="evidence" value="ECO:0007669"/>
    <property type="project" value="TreeGrafter"/>
</dbReference>
<keyword evidence="4" id="KW-0371">Homeobox</keyword>
<evidence type="ECO:0000256" key="6">
    <source>
        <dbReference type="SAM" id="MobiDB-lite"/>
    </source>
</evidence>
<dbReference type="AlphaFoldDB" id="Q4T6R7"/>
<dbReference type="PANTHER" id="PTHR15116">
    <property type="entry name" value="DNA-BINDING PROTEIN SATB FAMILY MEMBER"/>
    <property type="match status" value="1"/>
</dbReference>
<dbReference type="GO" id="GO:0000981">
    <property type="term" value="F:DNA-binding transcription factor activity, RNA polymerase II-specific"/>
    <property type="evidence" value="ECO:0007669"/>
    <property type="project" value="TreeGrafter"/>
</dbReference>
<dbReference type="KEGG" id="tng:GSTEN00006168G001"/>
<dbReference type="Gene3D" id="3.10.20.710">
    <property type="entry name" value="SATB, ubiquitin-like oligomerisation domain"/>
    <property type="match status" value="1"/>
</dbReference>
<dbReference type="PANTHER" id="PTHR15116:SF15">
    <property type="entry name" value="DNA-BINDING PROTEIN SATB2"/>
    <property type="match status" value="1"/>
</dbReference>
<dbReference type="PROSITE" id="PS51982">
    <property type="entry name" value="CMP"/>
    <property type="match status" value="1"/>
</dbReference>
<dbReference type="GO" id="GO:0006338">
    <property type="term" value="P:chromatin remodeling"/>
    <property type="evidence" value="ECO:0007669"/>
    <property type="project" value="InterPro"/>
</dbReference>
<feature type="domain" description="CMP" evidence="7">
    <location>
        <begin position="72"/>
        <end position="178"/>
    </location>
</feature>
<reference evidence="8" key="1">
    <citation type="journal article" date="2004" name="Nature">
        <title>Genome duplication in the teleost fish Tetraodon nigroviridis reveals the early vertebrate proto-karyotype.</title>
        <authorList>
            <person name="Jaillon O."/>
            <person name="Aury J.-M."/>
            <person name="Brunet F."/>
            <person name="Petit J.-L."/>
            <person name="Stange-Thomann N."/>
            <person name="Mauceli E."/>
            <person name="Bouneau L."/>
            <person name="Fischer C."/>
            <person name="Ozouf-Costaz C."/>
            <person name="Bernot A."/>
            <person name="Nicaud S."/>
            <person name="Jaffe D."/>
            <person name="Fisher S."/>
            <person name="Lutfalla G."/>
            <person name="Dossat C."/>
            <person name="Segurens B."/>
            <person name="Dasilva C."/>
            <person name="Salanoubat M."/>
            <person name="Levy M."/>
            <person name="Boudet N."/>
            <person name="Castellano S."/>
            <person name="Anthouard V."/>
            <person name="Jubin C."/>
            <person name="Castelli V."/>
            <person name="Katinka M."/>
            <person name="Vacherie B."/>
            <person name="Biemont C."/>
            <person name="Skalli Z."/>
            <person name="Cattolico L."/>
            <person name="Poulain J."/>
            <person name="De Berardinis V."/>
            <person name="Cruaud C."/>
            <person name="Duprat S."/>
            <person name="Brottier P."/>
            <person name="Coutanceau J.-P."/>
            <person name="Gouzy J."/>
            <person name="Parra G."/>
            <person name="Lardier G."/>
            <person name="Chapple C."/>
            <person name="McKernan K.J."/>
            <person name="McEwan P."/>
            <person name="Bosak S."/>
            <person name="Kellis M."/>
            <person name="Volff J.-N."/>
            <person name="Guigo R."/>
            <person name="Zody M.C."/>
            <person name="Mesirov J."/>
            <person name="Lindblad-Toh K."/>
            <person name="Birren B."/>
            <person name="Nusbaum C."/>
            <person name="Kahn D."/>
            <person name="Robinson-Rechavi M."/>
            <person name="Laudet V."/>
            <person name="Schachter V."/>
            <person name="Quetier F."/>
            <person name="Saurin W."/>
            <person name="Scarpelli C."/>
            <person name="Wincker P."/>
            <person name="Lander E.S."/>
            <person name="Weissenbach J."/>
            <person name="Roest Crollius H."/>
        </authorList>
    </citation>
    <scope>NUCLEOTIDE SEQUENCE [LARGE SCALE GENOMIC DNA]</scope>
</reference>
<evidence type="ECO:0000256" key="2">
    <source>
        <dbReference type="ARBA" id="ARBA00022843"/>
    </source>
</evidence>
<feature type="non-terminal residue" evidence="8">
    <location>
        <position position="1"/>
    </location>
</feature>
<keyword evidence="3" id="KW-0238">DNA-binding</keyword>
<name>Q4T6R7_TETNG</name>
<evidence type="ECO:0000256" key="4">
    <source>
        <dbReference type="ARBA" id="ARBA00023155"/>
    </source>
</evidence>
<gene>
    <name evidence="8" type="ORF">GSTENG00006168001</name>
</gene>
<evidence type="ECO:0000256" key="1">
    <source>
        <dbReference type="ARBA" id="ARBA00022737"/>
    </source>
</evidence>
<feature type="region of interest" description="Disordered" evidence="6">
    <location>
        <begin position="1"/>
        <end position="69"/>
    </location>
</feature>
<dbReference type="Pfam" id="PF16534">
    <property type="entry name" value="ULD"/>
    <property type="match status" value="1"/>
</dbReference>
<dbReference type="EMBL" id="CAAE01008646">
    <property type="protein sequence ID" value="CAF91415.1"/>
    <property type="molecule type" value="Genomic_DNA"/>
</dbReference>
<proteinExistence type="predicted"/>
<dbReference type="OrthoDB" id="8940445at2759"/>
<dbReference type="GO" id="GO:0005634">
    <property type="term" value="C:nucleus"/>
    <property type="evidence" value="ECO:0007669"/>
    <property type="project" value="UniProtKB-ARBA"/>
</dbReference>
<evidence type="ECO:0000259" key="7">
    <source>
        <dbReference type="PROSITE" id="PS51982"/>
    </source>
</evidence>
<sequence>SFSLTGAPLGVWRKMERGGESPVTQDSPERRGGSPDLSSLPPPGKRGRLDLNGSPNGPRVRHNGASSRPQGGLMIPVFCIVEQSDGGMQTDGYEGREEHAEFVLIRKDILFSQLVETALIALGYSHTSAAQAQERRVATSSTTIRSTAQSLDHIIFISLANRPPLRRSMIVLFPNVLVWRTRINH</sequence>
<keyword evidence="5" id="KW-0539">Nucleus</keyword>
<organism evidence="8">
    <name type="scientific">Tetraodon nigroviridis</name>
    <name type="common">Spotted green pufferfish</name>
    <name type="synonym">Chelonodon nigroviridis</name>
    <dbReference type="NCBI Taxonomy" id="99883"/>
    <lineage>
        <taxon>Eukaryota</taxon>
        <taxon>Metazoa</taxon>
        <taxon>Chordata</taxon>
        <taxon>Craniata</taxon>
        <taxon>Vertebrata</taxon>
        <taxon>Euteleostomi</taxon>
        <taxon>Actinopterygii</taxon>
        <taxon>Neopterygii</taxon>
        <taxon>Teleostei</taxon>
        <taxon>Neoteleostei</taxon>
        <taxon>Acanthomorphata</taxon>
        <taxon>Eupercaria</taxon>
        <taxon>Tetraodontiformes</taxon>
        <taxon>Tetradontoidea</taxon>
        <taxon>Tetraodontidae</taxon>
        <taxon>Tetraodon</taxon>
    </lineage>
</organism>
<evidence type="ECO:0000256" key="5">
    <source>
        <dbReference type="ARBA" id="ARBA00023242"/>
    </source>
</evidence>
<comment type="caution">
    <text evidence="8">The sequence shown here is derived from an EMBL/GenBank/DDBJ whole genome shotgun (WGS) entry which is preliminary data.</text>
</comment>
<reference evidence="8" key="2">
    <citation type="submission" date="2004-02" db="EMBL/GenBank/DDBJ databases">
        <authorList>
            <consortium name="Genoscope"/>
            <consortium name="Whitehead Institute Centre for Genome Research"/>
        </authorList>
    </citation>
    <scope>NUCLEOTIDE SEQUENCE</scope>
</reference>
<evidence type="ECO:0000313" key="8">
    <source>
        <dbReference type="EMBL" id="CAF91415.1"/>
    </source>
</evidence>
<dbReference type="InterPro" id="IPR032392">
    <property type="entry name" value="ULD"/>
</dbReference>
<keyword evidence="2" id="KW-0832">Ubl conjugation</keyword>
<protein>
    <submittedName>
        <fullName evidence="8">(spotted green pufferfish) hypothetical protein</fullName>
    </submittedName>
</protein>
<dbReference type="InterPro" id="IPR038224">
    <property type="entry name" value="SATB_ULD_sf"/>
</dbReference>
<accession>Q4T6R7</accession>
<evidence type="ECO:0000256" key="3">
    <source>
        <dbReference type="ARBA" id="ARBA00023125"/>
    </source>
</evidence>
<keyword evidence="1" id="KW-0677">Repeat</keyword>
<dbReference type="InterPro" id="IPR039673">
    <property type="entry name" value="SATB1/SATB2"/>
</dbReference>